<feature type="region of interest" description="Disordered" evidence="1">
    <location>
        <begin position="341"/>
        <end position="419"/>
    </location>
</feature>
<feature type="region of interest" description="Disordered" evidence="1">
    <location>
        <begin position="487"/>
        <end position="570"/>
    </location>
</feature>
<feature type="compositionally biased region" description="Polar residues" evidence="1">
    <location>
        <begin position="490"/>
        <end position="500"/>
    </location>
</feature>
<feature type="compositionally biased region" description="Polar residues" evidence="1">
    <location>
        <begin position="402"/>
        <end position="419"/>
    </location>
</feature>
<name>A0ABR2GVE6_9EUKA</name>
<feature type="compositionally biased region" description="Basic and acidic residues" evidence="1">
    <location>
        <begin position="369"/>
        <end position="387"/>
    </location>
</feature>
<gene>
    <name evidence="2" type="ORF">M9Y10_036163</name>
</gene>
<accession>A0ABR2GVE6</accession>
<evidence type="ECO:0000313" key="3">
    <source>
        <dbReference type="Proteomes" id="UP001470230"/>
    </source>
</evidence>
<protein>
    <submittedName>
        <fullName evidence="2">Carboxypeptidase C prc1</fullName>
    </submittedName>
</protein>
<proteinExistence type="predicted"/>
<keyword evidence="2" id="KW-0645">Protease</keyword>
<feature type="region of interest" description="Disordered" evidence="1">
    <location>
        <begin position="588"/>
        <end position="655"/>
    </location>
</feature>
<evidence type="ECO:0000313" key="2">
    <source>
        <dbReference type="EMBL" id="KAK8837631.1"/>
    </source>
</evidence>
<keyword evidence="2" id="KW-0378">Hydrolase</keyword>
<feature type="compositionally biased region" description="Low complexity" evidence="1">
    <location>
        <begin position="501"/>
        <end position="517"/>
    </location>
</feature>
<dbReference type="EMBL" id="JAPFFF010000058">
    <property type="protein sequence ID" value="KAK8837631.1"/>
    <property type="molecule type" value="Genomic_DNA"/>
</dbReference>
<dbReference type="Pfam" id="PF03999">
    <property type="entry name" value="MAP65_ASE1"/>
    <property type="match status" value="1"/>
</dbReference>
<evidence type="ECO:0000256" key="1">
    <source>
        <dbReference type="SAM" id="MobiDB-lite"/>
    </source>
</evidence>
<sequence>MKKINDPPIIKFEIDRSLASIWEALQLSSEEIKERKKHLMTLLNETYTEFVKSEYFEYDKVNHTLIEAKSNFRKTKEMLGDFKTFITSAVEKLPIKEQIVAVNKLTVKMLEENKDQIEQSKSQFRYLQTLYNQLGIPQNRRGEFKRDEKTEYTASRLIRMNNKIEELQQEKTRRIEINNNLTKSINQIAQKTEEKVDDDVKEISQKKRVTSSALTRLEQTNSSLIDLDKSRMEQVRYLIRQIKDLYSLLAIDQRDWIQFSYSPTTGNISLLEKELEFLESQKEERLPSVIDLSQKEINRLSEFLQIPTNQRPKYYGNDKTEEARYYQNAISKLEIQANQSGLSQSNFGPNGSPDKNYMKNTNYSNHSAQTDKNKNHLDNSSQTERKLRSLQNSPKTDRNMNYLENSPQPSKNSRYFDNSPKTEIHSKFIENSPQTEIHSKFIENSPEPAKKPLYYNNSPQTEIHSKYLDNSAETPQNSQYMTDQKHLVNSPETPKNSPYLSTSSRPTRNSSYSSNSPKTEKHSNYLTNLSHNDKNSRDLLDTPEIDRNSRYSSGNSLKPRSKISNNNSPSMTDYSLTSALFASPPKKKSLIVDDDHDTENTNEYKSDEIDRSDSLTNIERYSIPAETPKTPSPSKSKREMTEMLMRSRDPFYTYV</sequence>
<feature type="compositionally biased region" description="Basic and acidic residues" evidence="1">
    <location>
        <begin position="636"/>
        <end position="649"/>
    </location>
</feature>
<dbReference type="Proteomes" id="UP001470230">
    <property type="component" value="Unassembled WGS sequence"/>
</dbReference>
<feature type="compositionally biased region" description="Basic and acidic residues" evidence="1">
    <location>
        <begin position="531"/>
        <end position="549"/>
    </location>
</feature>
<dbReference type="GO" id="GO:0004180">
    <property type="term" value="F:carboxypeptidase activity"/>
    <property type="evidence" value="ECO:0007669"/>
    <property type="project" value="UniProtKB-KW"/>
</dbReference>
<feature type="compositionally biased region" description="Basic and acidic residues" evidence="1">
    <location>
        <begin position="590"/>
        <end position="613"/>
    </location>
</feature>
<organism evidence="2 3">
    <name type="scientific">Tritrichomonas musculus</name>
    <dbReference type="NCBI Taxonomy" id="1915356"/>
    <lineage>
        <taxon>Eukaryota</taxon>
        <taxon>Metamonada</taxon>
        <taxon>Parabasalia</taxon>
        <taxon>Tritrichomonadida</taxon>
        <taxon>Tritrichomonadidae</taxon>
        <taxon>Tritrichomonas</taxon>
    </lineage>
</organism>
<feature type="compositionally biased region" description="Polar residues" evidence="1">
    <location>
        <begin position="550"/>
        <end position="570"/>
    </location>
</feature>
<feature type="compositionally biased region" description="Polar residues" evidence="1">
    <location>
        <begin position="358"/>
        <end position="368"/>
    </location>
</feature>
<keyword evidence="3" id="KW-1185">Reference proteome</keyword>
<comment type="caution">
    <text evidence="2">The sequence shown here is derived from an EMBL/GenBank/DDBJ whole genome shotgun (WGS) entry which is preliminary data.</text>
</comment>
<reference evidence="2 3" key="1">
    <citation type="submission" date="2024-04" db="EMBL/GenBank/DDBJ databases">
        <title>Tritrichomonas musculus Genome.</title>
        <authorList>
            <person name="Alves-Ferreira E."/>
            <person name="Grigg M."/>
            <person name="Lorenzi H."/>
            <person name="Galac M."/>
        </authorList>
    </citation>
    <scope>NUCLEOTIDE SEQUENCE [LARGE SCALE GENOMIC DNA]</scope>
    <source>
        <strain evidence="2 3">EAF2021</strain>
    </source>
</reference>
<keyword evidence="2" id="KW-0121">Carboxypeptidase</keyword>